<proteinExistence type="predicted"/>
<evidence type="ECO:0000256" key="2">
    <source>
        <dbReference type="ARBA" id="ARBA00023315"/>
    </source>
</evidence>
<keyword evidence="1 4" id="KW-0808">Transferase</keyword>
<evidence type="ECO:0000256" key="1">
    <source>
        <dbReference type="ARBA" id="ARBA00022679"/>
    </source>
</evidence>
<sequence length="149" mass="15864">MANIHITAARPADAKAILPMVHALATHHGDIPRVTEADLERDLSGGWLYGLIARNADGPAGYALLTRQAQAQFGLRGLDLHHLFVQPVAQGSGVGTALLKAAESLATDHGVAYIVIGANPDNEKAHGFYKSQGYDMQQATGQRFRKSLA</sequence>
<organism evidence="4 5">
    <name type="scientific">Litoreibacter meonggei</name>
    <dbReference type="NCBI Taxonomy" id="1049199"/>
    <lineage>
        <taxon>Bacteria</taxon>
        <taxon>Pseudomonadati</taxon>
        <taxon>Pseudomonadota</taxon>
        <taxon>Alphaproteobacteria</taxon>
        <taxon>Rhodobacterales</taxon>
        <taxon>Roseobacteraceae</taxon>
        <taxon>Litoreibacter</taxon>
    </lineage>
</organism>
<dbReference type="InterPro" id="IPR050832">
    <property type="entry name" value="Bact_Acetyltransf"/>
</dbReference>
<feature type="domain" description="N-acetyltransferase" evidence="3">
    <location>
        <begin position="4"/>
        <end position="149"/>
    </location>
</feature>
<name>A0A497X493_9RHOB</name>
<dbReference type="SUPFAM" id="SSF55729">
    <property type="entry name" value="Acyl-CoA N-acyltransferases (Nat)"/>
    <property type="match status" value="1"/>
</dbReference>
<dbReference type="GO" id="GO:0016747">
    <property type="term" value="F:acyltransferase activity, transferring groups other than amino-acyl groups"/>
    <property type="evidence" value="ECO:0007669"/>
    <property type="project" value="InterPro"/>
</dbReference>
<dbReference type="PROSITE" id="PS51186">
    <property type="entry name" value="GNAT"/>
    <property type="match status" value="1"/>
</dbReference>
<dbReference type="CDD" id="cd04301">
    <property type="entry name" value="NAT_SF"/>
    <property type="match status" value="1"/>
</dbReference>
<keyword evidence="2" id="KW-0012">Acyltransferase</keyword>
<dbReference type="PANTHER" id="PTHR43877">
    <property type="entry name" value="AMINOALKYLPHOSPHONATE N-ACETYLTRANSFERASE-RELATED-RELATED"/>
    <property type="match status" value="1"/>
</dbReference>
<dbReference type="InterPro" id="IPR016181">
    <property type="entry name" value="Acyl_CoA_acyltransferase"/>
</dbReference>
<dbReference type="RefSeq" id="WP_121020593.1">
    <property type="nucleotide sequence ID" value="NZ_RCCE01000001.1"/>
</dbReference>
<evidence type="ECO:0000313" key="5">
    <source>
        <dbReference type="Proteomes" id="UP000269157"/>
    </source>
</evidence>
<protein>
    <submittedName>
        <fullName evidence="4">Putative N-acetyltransferase YhbS</fullName>
    </submittedName>
</protein>
<evidence type="ECO:0000313" key="4">
    <source>
        <dbReference type="EMBL" id="RLJ59871.1"/>
    </source>
</evidence>
<dbReference type="Proteomes" id="UP000269157">
    <property type="component" value="Unassembled WGS sequence"/>
</dbReference>
<reference evidence="4 5" key="1">
    <citation type="submission" date="2018-10" db="EMBL/GenBank/DDBJ databases">
        <title>Genomic Encyclopedia of Archaeal and Bacterial Type Strains, Phase II (KMG-II): from individual species to whole genera.</title>
        <authorList>
            <person name="Goeker M."/>
        </authorList>
    </citation>
    <scope>NUCLEOTIDE SEQUENCE [LARGE SCALE GENOMIC DNA]</scope>
    <source>
        <strain evidence="4 5">DSM 29466</strain>
    </source>
</reference>
<comment type="caution">
    <text evidence="4">The sequence shown here is derived from an EMBL/GenBank/DDBJ whole genome shotgun (WGS) entry which is preliminary data.</text>
</comment>
<dbReference type="InterPro" id="IPR000182">
    <property type="entry name" value="GNAT_dom"/>
</dbReference>
<dbReference type="Pfam" id="PF00583">
    <property type="entry name" value="Acetyltransf_1"/>
    <property type="match status" value="1"/>
</dbReference>
<evidence type="ECO:0000259" key="3">
    <source>
        <dbReference type="PROSITE" id="PS51186"/>
    </source>
</evidence>
<keyword evidence="5" id="KW-1185">Reference proteome</keyword>
<dbReference type="OrthoDB" id="7651332at2"/>
<accession>A0A497X493</accession>
<gene>
    <name evidence="4" type="ORF">BCF46_0061</name>
</gene>
<dbReference type="EMBL" id="RCCE01000001">
    <property type="protein sequence ID" value="RLJ59871.1"/>
    <property type="molecule type" value="Genomic_DNA"/>
</dbReference>
<dbReference type="AlphaFoldDB" id="A0A497X493"/>
<dbReference type="Gene3D" id="3.40.630.30">
    <property type="match status" value="1"/>
</dbReference>